<dbReference type="AlphaFoldDB" id="A0A382I0J5"/>
<proteinExistence type="predicted"/>
<feature type="domain" description="Acyl-protein synthetase LuxE" evidence="1">
    <location>
        <begin position="89"/>
        <end position="242"/>
    </location>
</feature>
<dbReference type="SUPFAM" id="SSF56801">
    <property type="entry name" value="Acetyl-CoA synthetase-like"/>
    <property type="match status" value="1"/>
</dbReference>
<reference evidence="2" key="1">
    <citation type="submission" date="2018-05" db="EMBL/GenBank/DDBJ databases">
        <authorList>
            <person name="Lanie J.A."/>
            <person name="Ng W.-L."/>
            <person name="Kazmierczak K.M."/>
            <person name="Andrzejewski T.M."/>
            <person name="Davidsen T.M."/>
            <person name="Wayne K.J."/>
            <person name="Tettelin H."/>
            <person name="Glass J.I."/>
            <person name="Rusch D."/>
            <person name="Podicherti R."/>
            <person name="Tsui H.-C.T."/>
            <person name="Winkler M.E."/>
        </authorList>
    </citation>
    <scope>NUCLEOTIDE SEQUENCE</scope>
</reference>
<protein>
    <recommendedName>
        <fullName evidence="1">Acyl-protein synthetase LuxE domain-containing protein</fullName>
    </recommendedName>
</protein>
<dbReference type="GO" id="GO:0047474">
    <property type="term" value="F:long-chain fatty acid--protein ligase activity"/>
    <property type="evidence" value="ECO:0007669"/>
    <property type="project" value="InterPro"/>
</dbReference>
<name>A0A382I0J5_9ZZZZ</name>
<accession>A0A382I0J5</accession>
<dbReference type="Pfam" id="PF04443">
    <property type="entry name" value="LuxE"/>
    <property type="match status" value="1"/>
</dbReference>
<organism evidence="2">
    <name type="scientific">marine metagenome</name>
    <dbReference type="NCBI Taxonomy" id="408172"/>
    <lineage>
        <taxon>unclassified sequences</taxon>
        <taxon>metagenomes</taxon>
        <taxon>ecological metagenomes</taxon>
    </lineage>
</organism>
<dbReference type="InterPro" id="IPR007534">
    <property type="entry name" value="LuxE"/>
</dbReference>
<sequence>TTKDNLSKHHIIDLKLYEDCFLKIFMDFYGHPSKYNIIALLPTYFENKNSSLIYMVNHLIEKSKNRNSGFYLNDYKELKEKILYLEEGNKKTILFGVSYALLNLIEFHNFKLKKTTIIETGGMKGKRKELIKSELHKMLKIGFGVKNINSEYGMTELMSQAYSINNEKFKCPPWMKIYIRESEDPMNIKTDNKIGGINIIDLANYNSCSFIATDDLGKLDEDGNFEILGRLDNSDQRGCNLLID</sequence>
<feature type="non-terminal residue" evidence="2">
    <location>
        <position position="1"/>
    </location>
</feature>
<evidence type="ECO:0000313" key="2">
    <source>
        <dbReference type="EMBL" id="SVB92363.1"/>
    </source>
</evidence>
<dbReference type="EMBL" id="UINC01064068">
    <property type="protein sequence ID" value="SVB92363.1"/>
    <property type="molecule type" value="Genomic_DNA"/>
</dbReference>
<gene>
    <name evidence="2" type="ORF">METZ01_LOCUS245217</name>
</gene>
<evidence type="ECO:0000259" key="1">
    <source>
        <dbReference type="Pfam" id="PF04443"/>
    </source>
</evidence>
<dbReference type="GO" id="GO:0008218">
    <property type="term" value="P:bioluminescence"/>
    <property type="evidence" value="ECO:0007669"/>
    <property type="project" value="InterPro"/>
</dbReference>